<gene>
    <name evidence="1" type="ORF">MCHLDSM_00329</name>
</gene>
<evidence type="ECO:0000313" key="2">
    <source>
        <dbReference type="Proteomes" id="UP000036513"/>
    </source>
</evidence>
<keyword evidence="2" id="KW-1185">Reference proteome</keyword>
<sequence>MSARWPAAVRVEGASAAVSEAAPLTTAPEDWRPERSASVESRSLRLRVESVSAAASRAGPASVANWV</sequence>
<evidence type="ECO:0000313" key="1">
    <source>
        <dbReference type="EMBL" id="KMO83677.1"/>
    </source>
</evidence>
<name>A0A0J6WPP6_9MYCO</name>
<protein>
    <submittedName>
        <fullName evidence="1">Uncharacterized protein</fullName>
    </submittedName>
</protein>
<organism evidence="1 2">
    <name type="scientific">Mycolicibacterium chlorophenolicum</name>
    <dbReference type="NCBI Taxonomy" id="37916"/>
    <lineage>
        <taxon>Bacteria</taxon>
        <taxon>Bacillati</taxon>
        <taxon>Actinomycetota</taxon>
        <taxon>Actinomycetes</taxon>
        <taxon>Mycobacteriales</taxon>
        <taxon>Mycobacteriaceae</taxon>
        <taxon>Mycolicibacterium</taxon>
    </lineage>
</organism>
<comment type="caution">
    <text evidence="1">The sequence shown here is derived from an EMBL/GenBank/DDBJ whole genome shotgun (WGS) entry which is preliminary data.</text>
</comment>
<reference evidence="1 2" key="1">
    <citation type="journal article" date="2015" name="Genome Biol. Evol.">
        <title>Characterization of Three Mycobacterium spp. with Potential Use in Bioremediation by Genome Sequencing and Comparative Genomics.</title>
        <authorList>
            <person name="Das S."/>
            <person name="Pettersson B.M."/>
            <person name="Behra P.R."/>
            <person name="Ramesh M."/>
            <person name="Dasgupta S."/>
            <person name="Bhattacharya A."/>
            <person name="Kirsebom L.A."/>
        </authorList>
    </citation>
    <scope>NUCLEOTIDE SEQUENCE [LARGE SCALE GENOMIC DNA]</scope>
    <source>
        <strain evidence="1 2">DSM 43826</strain>
    </source>
</reference>
<accession>A0A0J6WPP6</accession>
<dbReference type="Proteomes" id="UP000036513">
    <property type="component" value="Unassembled WGS sequence"/>
</dbReference>
<dbReference type="EMBL" id="JYNL01000003">
    <property type="protein sequence ID" value="KMO83677.1"/>
    <property type="molecule type" value="Genomic_DNA"/>
</dbReference>
<proteinExistence type="predicted"/>
<dbReference type="AlphaFoldDB" id="A0A0J6WPP6"/>